<evidence type="ECO:0008006" key="3">
    <source>
        <dbReference type="Google" id="ProtNLM"/>
    </source>
</evidence>
<gene>
    <name evidence="1" type="ORF">NDU88_002493</name>
</gene>
<dbReference type="EMBL" id="JANPWB010000009">
    <property type="protein sequence ID" value="KAJ1149688.1"/>
    <property type="molecule type" value="Genomic_DNA"/>
</dbReference>
<evidence type="ECO:0000313" key="2">
    <source>
        <dbReference type="Proteomes" id="UP001066276"/>
    </source>
</evidence>
<organism evidence="1 2">
    <name type="scientific">Pleurodeles waltl</name>
    <name type="common">Iberian ribbed newt</name>
    <dbReference type="NCBI Taxonomy" id="8319"/>
    <lineage>
        <taxon>Eukaryota</taxon>
        <taxon>Metazoa</taxon>
        <taxon>Chordata</taxon>
        <taxon>Craniata</taxon>
        <taxon>Vertebrata</taxon>
        <taxon>Euteleostomi</taxon>
        <taxon>Amphibia</taxon>
        <taxon>Batrachia</taxon>
        <taxon>Caudata</taxon>
        <taxon>Salamandroidea</taxon>
        <taxon>Salamandridae</taxon>
        <taxon>Pleurodelinae</taxon>
        <taxon>Pleurodeles</taxon>
    </lineage>
</organism>
<protein>
    <recommendedName>
        <fullName evidence="3">60S ribosomal protein L34</fullName>
    </recommendedName>
</protein>
<evidence type="ECO:0000313" key="1">
    <source>
        <dbReference type="EMBL" id="KAJ1149688.1"/>
    </source>
</evidence>
<dbReference type="Proteomes" id="UP001066276">
    <property type="component" value="Chromosome 5"/>
</dbReference>
<dbReference type="AlphaFoldDB" id="A0AAV7RFQ8"/>
<keyword evidence="2" id="KW-1185">Reference proteome</keyword>
<reference evidence="1" key="1">
    <citation type="journal article" date="2022" name="bioRxiv">
        <title>Sequencing and chromosome-scale assembly of the giantPleurodeles waltlgenome.</title>
        <authorList>
            <person name="Brown T."/>
            <person name="Elewa A."/>
            <person name="Iarovenko S."/>
            <person name="Subramanian E."/>
            <person name="Araus A.J."/>
            <person name="Petzold A."/>
            <person name="Susuki M."/>
            <person name="Suzuki K.-i.T."/>
            <person name="Hayashi T."/>
            <person name="Toyoda A."/>
            <person name="Oliveira C."/>
            <person name="Osipova E."/>
            <person name="Leigh N.D."/>
            <person name="Simon A."/>
            <person name="Yun M.H."/>
        </authorList>
    </citation>
    <scope>NUCLEOTIDE SEQUENCE</scope>
    <source>
        <strain evidence="1">20211129_DDA</strain>
        <tissue evidence="1">Liver</tissue>
    </source>
</reference>
<accession>A0AAV7RFQ8</accession>
<comment type="caution">
    <text evidence="1">The sequence shown here is derived from an EMBL/GenBank/DDBJ whole genome shotgun (WGS) entry which is preliminary data.</text>
</comment>
<name>A0AAV7RFQ8_PLEWA</name>
<sequence>MPPIPLVVCTRVPCAVRYLKEEGRLEAICRELPSSQKQCKNKKRTTTNIKGRLSLLVYTCFPCSMQLIKEGGGRVRKPILESFRHIKIRKGKRKVKMKNGLQVAVVMLKCIHYLVGEKTEN</sequence>
<proteinExistence type="predicted"/>